<dbReference type="InterPro" id="IPR005135">
    <property type="entry name" value="Endo/exonuclease/phosphatase"/>
</dbReference>
<evidence type="ECO:0000256" key="2">
    <source>
        <dbReference type="SAM" id="MobiDB-lite"/>
    </source>
</evidence>
<dbReference type="InterPro" id="IPR036691">
    <property type="entry name" value="Endo/exonu/phosph_ase_sf"/>
</dbReference>
<dbReference type="SUPFAM" id="SSF56672">
    <property type="entry name" value="DNA/RNA polymerases"/>
    <property type="match status" value="1"/>
</dbReference>
<comment type="caution">
    <text evidence="4">The sequence shown here is derived from an EMBL/GenBank/DDBJ whole genome shotgun (WGS) entry which is preliminary data.</text>
</comment>
<dbReference type="CDD" id="cd01650">
    <property type="entry name" value="RT_nLTR_like"/>
    <property type="match status" value="1"/>
</dbReference>
<name>A0A8H7VJZ4_9FUNG</name>
<dbReference type="InterPro" id="IPR000477">
    <property type="entry name" value="RT_dom"/>
</dbReference>
<feature type="region of interest" description="Disordered" evidence="2">
    <location>
        <begin position="301"/>
        <end position="350"/>
    </location>
</feature>
<dbReference type="EMBL" id="JAEPRB010000185">
    <property type="protein sequence ID" value="KAG2219308.1"/>
    <property type="molecule type" value="Genomic_DNA"/>
</dbReference>
<reference evidence="4 5" key="1">
    <citation type="submission" date="2020-12" db="EMBL/GenBank/DDBJ databases">
        <title>Metabolic potential, ecology and presence of endohyphal bacteria is reflected in genomic diversity of Mucoromycotina.</title>
        <authorList>
            <person name="Muszewska A."/>
            <person name="Okrasinska A."/>
            <person name="Steczkiewicz K."/>
            <person name="Drgas O."/>
            <person name="Orlowska M."/>
            <person name="Perlinska-Lenart U."/>
            <person name="Aleksandrzak-Piekarczyk T."/>
            <person name="Szatraj K."/>
            <person name="Zielenkiewicz U."/>
            <person name="Pilsyk S."/>
            <person name="Malc E."/>
            <person name="Mieczkowski P."/>
            <person name="Kruszewska J.S."/>
            <person name="Biernat P."/>
            <person name="Pawlowska J."/>
        </authorList>
    </citation>
    <scope>NUCLEOTIDE SEQUENCE [LARGE SCALE GENOMIC DNA]</scope>
    <source>
        <strain evidence="4 5">CBS 142.35</strain>
    </source>
</reference>
<proteinExistence type="predicted"/>
<dbReference type="PROSITE" id="PS50878">
    <property type="entry name" value="RT_POL"/>
    <property type="match status" value="1"/>
</dbReference>
<organism evidence="4 5">
    <name type="scientific">Circinella minor</name>
    <dbReference type="NCBI Taxonomy" id="1195481"/>
    <lineage>
        <taxon>Eukaryota</taxon>
        <taxon>Fungi</taxon>
        <taxon>Fungi incertae sedis</taxon>
        <taxon>Mucoromycota</taxon>
        <taxon>Mucoromycotina</taxon>
        <taxon>Mucoromycetes</taxon>
        <taxon>Mucorales</taxon>
        <taxon>Lichtheimiaceae</taxon>
        <taxon>Circinella</taxon>
    </lineage>
</organism>
<evidence type="ECO:0000313" key="4">
    <source>
        <dbReference type="EMBL" id="KAG2219308.1"/>
    </source>
</evidence>
<feature type="compositionally biased region" description="Low complexity" evidence="2">
    <location>
        <begin position="301"/>
        <end position="320"/>
    </location>
</feature>
<dbReference type="GO" id="GO:0003824">
    <property type="term" value="F:catalytic activity"/>
    <property type="evidence" value="ECO:0007669"/>
    <property type="project" value="InterPro"/>
</dbReference>
<dbReference type="Pfam" id="PF14529">
    <property type="entry name" value="Exo_endo_phos_2"/>
    <property type="match status" value="1"/>
</dbReference>
<feature type="compositionally biased region" description="Low complexity" evidence="2">
    <location>
        <begin position="329"/>
        <end position="345"/>
    </location>
</feature>
<feature type="domain" description="Reverse transcriptase" evidence="3">
    <location>
        <begin position="1167"/>
        <end position="1448"/>
    </location>
</feature>
<dbReference type="Proteomes" id="UP000646827">
    <property type="component" value="Unassembled WGS sequence"/>
</dbReference>
<evidence type="ECO:0000256" key="1">
    <source>
        <dbReference type="SAM" id="Coils"/>
    </source>
</evidence>
<dbReference type="Gene3D" id="3.60.10.10">
    <property type="entry name" value="Endonuclease/exonuclease/phosphatase"/>
    <property type="match status" value="1"/>
</dbReference>
<evidence type="ECO:0000313" key="5">
    <source>
        <dbReference type="Proteomes" id="UP000646827"/>
    </source>
</evidence>
<dbReference type="InterPro" id="IPR043502">
    <property type="entry name" value="DNA/RNA_pol_sf"/>
</dbReference>
<dbReference type="OrthoDB" id="2207231at2759"/>
<dbReference type="Pfam" id="PF00078">
    <property type="entry name" value="RVT_1"/>
    <property type="match status" value="1"/>
</dbReference>
<evidence type="ECO:0000259" key="3">
    <source>
        <dbReference type="PROSITE" id="PS50878"/>
    </source>
</evidence>
<dbReference type="SUPFAM" id="SSF56219">
    <property type="entry name" value="DNase I-like"/>
    <property type="match status" value="1"/>
</dbReference>
<protein>
    <recommendedName>
        <fullName evidence="3">Reverse transcriptase domain-containing protein</fullName>
    </recommendedName>
</protein>
<feature type="coiled-coil region" evidence="1">
    <location>
        <begin position="383"/>
        <end position="441"/>
    </location>
</feature>
<keyword evidence="5" id="KW-1185">Reference proteome</keyword>
<keyword evidence="1" id="KW-0175">Coiled coil</keyword>
<accession>A0A8H7VJZ4</accession>
<sequence>MSLKESEWCVENIASLSLASFADNYGLTSKEVANARFSNILNSVKLASVPTISELKATFSLWKGSTHEATYWRLKQVSQVRDDTTAGLTESTLRSIKRLGEQEETRITQRRRLDDSISDASIREAHGEYMWTMGDENEFWNEWALLQASTCGKTFILITTTLTKPTTQQPQKQPTLATRRIMGKSTNRRDGQHPINPVTGSQQSSVRLTLKSIPILNTKFNIHRSQLTCTSCHLKDQINRRGTQEVKLTSGSKAKIPQFYCKNCNKHYTLQHLKDVLASLPNTIEDLDGADYSSIDSFDTTQTNTNTAPAAAAPHTTPTNMITDWADDLPTTPQQQLPTETSSTLDQQQLENSQPTLLERYSNVHFEHHQAMPEVSTAMMKTVDQLTERTQKQEKQISELLNLTERLHAAQQELLSAKSRIQELETENDKLRQQQNKETSTTMKTMTVPTGSLESRYANLSTQNDSQQSNPWNDNHRIQHMKNKPRTKVSPATIQRQREAAARAFTVPSATHGIDNSRILDIHYPDTNVVGFLIHNDYEHELLEIMKKHNLEPNTEFDPHNPLYLRDQKYKDLSNDEKLIQTDLIQYNRTLRAIDYVRQPVKFAVARFFCQAQVITPEILQDVLNGHNVAPKRSPRHSSPDSIRAAADQFRQESQATHSGNESENEMIIDDEVLEEQESQLNTNEFINTSILFITETWLLSPNRFPTNWTQYHTYGIPVQGPHRVHRGQMGISLLVHPHCPFSVNYLPNLSPNFPHYSLSCTIGDTLIHCLYLPPTQKFDDQLAIEILDSLPKEINGTSRTIYCGDFNARLGDRVGDHLYNTRGRLLTLWLTTNGLTIYNESLAYGKATTLNPRGTSIVDLFFGSIPLNNSSMKVYNDISLSSDHKAVQLTYSDTIPEITTTTRPMWRIQKLKDPDIRATYINTFTSNIQPLHQRIKQHIENHNTTTLDTIEEFNSQLNNTIYNTLDATIGRKTTAAINRLKWFWTPELNKAKNIRENCYKKWRRAQHPATKLKWWLQHQEAQAKFRLAVNRRRAETWTLFCKKLDQGDFSQATATMKRIRKRRTLNPTFSDPHGPIVAANRMADYLEKIFSGTTQQTDYRSAQHSDRTSINTMTETEDSPFTEETVINVITQLPSGKAPGADSIKGEMLKPICIQLTPFLTALYQLCWYTSKTPRLWRLAQVLPIHKKGPPDNPANFRPISLTSIFRKIMEKCIQDLLVSTAPVLDIVQAGFRHQRDALSQARCLHELSIMHKNYHGSPPVLLFLDVSKAYDTVNRNIIWNTLEPHIPPLLLSLLKNLFDNVSIEILLSNQGSRQFHPNTGVLQGSVLSPILYSHYINSLPTLLCAVETQWFQNEYEDFQQPPGLQFNGLFINCLLYADDVALIGTWDTIPLLLQACEDHSKELGYQWNPNKCIYMSATDPLPTQLPQLYHINIQRATTFTYLGVPFNQHGCINNAALIDHNTTATVSAMNILASIGVRARCLGKLLSTRLYRQFIRPKMEYGLAITKFTHEDCKILQESQNTCLQKIYGTKTNQSMAVIHHLANLEYMTDRVTTLQAKFILRSYNMPDDALFPTLLPRARQTKGLRAWNTFVRNNTIWKSITATTTTEDSIATITTKDIKNATKQHLKTTYTQRCQRKNSKLLNQCRKQLGIDPILWLPMTPQERILCIFYRLGWINNHHQQPCPNCHQTTRLSKQHLLSCHHVHTFLSISTTINDPISYVLNRLPKSPPASFNKRLYLKIVWPKLCFILHQLHRTCRPEQYTTPSPPINNFGQPLLQWIEPPTTPSAPSINS</sequence>
<gene>
    <name evidence="4" type="ORF">INT45_003130</name>
</gene>
<dbReference type="PANTHER" id="PTHR19446">
    <property type="entry name" value="REVERSE TRANSCRIPTASES"/>
    <property type="match status" value="1"/>
</dbReference>